<dbReference type="Proteomes" id="UP000076738">
    <property type="component" value="Unassembled WGS sequence"/>
</dbReference>
<gene>
    <name evidence="1" type="ORF">CALVIDRAFT_431199</name>
</gene>
<protein>
    <submittedName>
        <fullName evidence="1">Uncharacterized protein</fullName>
    </submittedName>
</protein>
<evidence type="ECO:0000313" key="1">
    <source>
        <dbReference type="EMBL" id="KZO90015.1"/>
    </source>
</evidence>
<dbReference type="EMBL" id="KV417355">
    <property type="protein sequence ID" value="KZO90015.1"/>
    <property type="molecule type" value="Genomic_DNA"/>
</dbReference>
<keyword evidence="2" id="KW-1185">Reference proteome</keyword>
<name>A0A167FZJ5_CALVF</name>
<proteinExistence type="predicted"/>
<reference evidence="1 2" key="1">
    <citation type="journal article" date="2016" name="Mol. Biol. Evol.">
        <title>Comparative Genomics of Early-Diverging Mushroom-Forming Fungi Provides Insights into the Origins of Lignocellulose Decay Capabilities.</title>
        <authorList>
            <person name="Nagy L.G."/>
            <person name="Riley R."/>
            <person name="Tritt A."/>
            <person name="Adam C."/>
            <person name="Daum C."/>
            <person name="Floudas D."/>
            <person name="Sun H."/>
            <person name="Yadav J.S."/>
            <person name="Pangilinan J."/>
            <person name="Larsson K.H."/>
            <person name="Matsuura K."/>
            <person name="Barry K."/>
            <person name="Labutti K."/>
            <person name="Kuo R."/>
            <person name="Ohm R.A."/>
            <person name="Bhattacharya S.S."/>
            <person name="Shirouzu T."/>
            <person name="Yoshinaga Y."/>
            <person name="Martin F.M."/>
            <person name="Grigoriev I.V."/>
            <person name="Hibbett D.S."/>
        </authorList>
    </citation>
    <scope>NUCLEOTIDE SEQUENCE [LARGE SCALE GENOMIC DNA]</scope>
    <source>
        <strain evidence="1 2">TUFC12733</strain>
    </source>
</reference>
<dbReference type="AlphaFoldDB" id="A0A167FZJ5"/>
<sequence length="171" mass="19197">MNSFPHSQLQNARGLTPSSGIWCPSQGQRDLCARYGNARDGHVELELVHPCVLAFHSKPRRAGRATCAGRGVSVRRGTWRAWRRVEGVRTGTSSDMSPGYGQLSERWEVQVGVECKKVWSGVGAWAVVVVRCEGLGEKRKYRPTRVYWIGRGPKMRHDALSHVMADFFWSS</sequence>
<evidence type="ECO:0000313" key="2">
    <source>
        <dbReference type="Proteomes" id="UP000076738"/>
    </source>
</evidence>
<accession>A0A167FZJ5</accession>
<organism evidence="1 2">
    <name type="scientific">Calocera viscosa (strain TUFC12733)</name>
    <dbReference type="NCBI Taxonomy" id="1330018"/>
    <lineage>
        <taxon>Eukaryota</taxon>
        <taxon>Fungi</taxon>
        <taxon>Dikarya</taxon>
        <taxon>Basidiomycota</taxon>
        <taxon>Agaricomycotina</taxon>
        <taxon>Dacrymycetes</taxon>
        <taxon>Dacrymycetales</taxon>
        <taxon>Dacrymycetaceae</taxon>
        <taxon>Calocera</taxon>
    </lineage>
</organism>